<evidence type="ECO:0008006" key="4">
    <source>
        <dbReference type="Google" id="ProtNLM"/>
    </source>
</evidence>
<dbReference type="Pfam" id="PF13517">
    <property type="entry name" value="FG-GAP_3"/>
    <property type="match status" value="1"/>
</dbReference>
<gene>
    <name evidence="2" type="ORF">JYZ213_LOCUS45288</name>
</gene>
<dbReference type="Gene3D" id="2.30.30.100">
    <property type="match status" value="2"/>
</dbReference>
<dbReference type="PANTHER" id="PTHR46580:SF2">
    <property type="entry name" value="MAM DOMAIN-CONTAINING PROTEIN"/>
    <property type="match status" value="1"/>
</dbReference>
<dbReference type="EMBL" id="CAJNOG010003615">
    <property type="protein sequence ID" value="CAF1533631.1"/>
    <property type="molecule type" value="Genomic_DNA"/>
</dbReference>
<comment type="caution">
    <text evidence="2">The sequence shown here is derived from an EMBL/GenBank/DDBJ whole genome shotgun (WGS) entry which is preliminary data.</text>
</comment>
<accession>A0A815VJ87</accession>
<feature type="non-terminal residue" evidence="2">
    <location>
        <position position="1"/>
    </location>
</feature>
<evidence type="ECO:0000313" key="2">
    <source>
        <dbReference type="EMBL" id="CAF1533631.1"/>
    </source>
</evidence>
<organism evidence="2 3">
    <name type="scientific">Adineta steineri</name>
    <dbReference type="NCBI Taxonomy" id="433720"/>
    <lineage>
        <taxon>Eukaryota</taxon>
        <taxon>Metazoa</taxon>
        <taxon>Spiralia</taxon>
        <taxon>Gnathifera</taxon>
        <taxon>Rotifera</taxon>
        <taxon>Eurotatoria</taxon>
        <taxon>Bdelloidea</taxon>
        <taxon>Adinetida</taxon>
        <taxon>Adinetidae</taxon>
        <taxon>Adineta</taxon>
    </lineage>
</organism>
<sequence length="123" mass="12529">GKNDIVTANYGTNNIAIFVNNGTGTFATQVPYDAGSSSQPTGVAVGDFNGDGKNDIVTANYGTNNIAIFVNNGTGTFATQVPYDAGSSSQPYSVAVGDFDGDGKIDIVTTNSGTSNIGVFLQM</sequence>
<evidence type="ECO:0000256" key="1">
    <source>
        <dbReference type="ARBA" id="ARBA00022729"/>
    </source>
</evidence>
<dbReference type="InterPro" id="IPR028994">
    <property type="entry name" value="Integrin_alpha_N"/>
</dbReference>
<dbReference type="AlphaFoldDB" id="A0A815VJ87"/>
<dbReference type="SUPFAM" id="SSF69318">
    <property type="entry name" value="Integrin alpha N-terminal domain"/>
    <property type="match status" value="1"/>
</dbReference>
<dbReference type="PANTHER" id="PTHR46580">
    <property type="entry name" value="SENSOR KINASE-RELATED"/>
    <property type="match status" value="1"/>
</dbReference>
<evidence type="ECO:0000313" key="3">
    <source>
        <dbReference type="Proteomes" id="UP000663845"/>
    </source>
</evidence>
<protein>
    <recommendedName>
        <fullName evidence="4">VCBS repeat-containing protein</fullName>
    </recommendedName>
</protein>
<proteinExistence type="predicted"/>
<keyword evidence="1" id="KW-0732">Signal</keyword>
<reference evidence="2" key="1">
    <citation type="submission" date="2021-02" db="EMBL/GenBank/DDBJ databases">
        <authorList>
            <person name="Nowell W R."/>
        </authorList>
    </citation>
    <scope>NUCLEOTIDE SEQUENCE</scope>
</reference>
<name>A0A815VJ87_9BILA</name>
<dbReference type="InterPro" id="IPR013517">
    <property type="entry name" value="FG-GAP"/>
</dbReference>
<dbReference type="Proteomes" id="UP000663845">
    <property type="component" value="Unassembled WGS sequence"/>
</dbReference>